<evidence type="ECO:0000313" key="2">
    <source>
        <dbReference type="EMBL" id="TLD93362.1"/>
    </source>
</evidence>
<accession>A0A4V6I1R6</accession>
<keyword evidence="1" id="KW-1133">Transmembrane helix</keyword>
<feature type="transmembrane region" description="Helical" evidence="1">
    <location>
        <begin position="49"/>
        <end position="67"/>
    </location>
</feature>
<sequence length="111" mass="12868">MSERIIEFPDRIHRQRLIAAVEADNLFIAVGSFGVTVITFALLGMGGEAFMVGLGVGGLVTYVYVYYKERFKRGFFTHWCYVKNYRYPKYEGEEGLPKDFLPEGYENEFRD</sequence>
<reference evidence="2 3" key="1">
    <citation type="journal article" date="2014" name="Genome Announc.">
        <title>Draft genome sequences of eight enterohepatic helicobacter species isolated from both laboratory and wild rodents.</title>
        <authorList>
            <person name="Sheh A."/>
            <person name="Shen Z."/>
            <person name="Fox J.G."/>
        </authorList>
    </citation>
    <scope>NUCLEOTIDE SEQUENCE [LARGE SCALE GENOMIC DNA]</scope>
    <source>
        <strain evidence="2 3">MIT 96-1001</strain>
    </source>
</reference>
<keyword evidence="1" id="KW-0812">Transmembrane</keyword>
<dbReference type="RefSeq" id="WP_034586416.1">
    <property type="nucleotide sequence ID" value="NZ_JRPE02000002.1"/>
</dbReference>
<feature type="transmembrane region" description="Helical" evidence="1">
    <location>
        <begin position="21"/>
        <end position="43"/>
    </location>
</feature>
<dbReference type="EMBL" id="JRPE02000002">
    <property type="protein sequence ID" value="TLD93362.1"/>
    <property type="molecule type" value="Genomic_DNA"/>
</dbReference>
<proteinExistence type="predicted"/>
<name>A0A4V6I1R6_9HELI</name>
<protein>
    <recommendedName>
        <fullName evidence="4">Type IV conjugative transfer system protein TraL</fullName>
    </recommendedName>
</protein>
<dbReference type="Proteomes" id="UP000029921">
    <property type="component" value="Unassembled WGS sequence"/>
</dbReference>
<evidence type="ECO:0008006" key="4">
    <source>
        <dbReference type="Google" id="ProtNLM"/>
    </source>
</evidence>
<keyword evidence="1" id="KW-0472">Membrane</keyword>
<evidence type="ECO:0000313" key="3">
    <source>
        <dbReference type="Proteomes" id="UP000029921"/>
    </source>
</evidence>
<dbReference type="AlphaFoldDB" id="A0A4V6I1R6"/>
<keyword evidence="3" id="KW-1185">Reference proteome</keyword>
<organism evidence="2 3">
    <name type="scientific">Helicobacter magdeburgensis</name>
    <dbReference type="NCBI Taxonomy" id="471858"/>
    <lineage>
        <taxon>Bacteria</taxon>
        <taxon>Pseudomonadati</taxon>
        <taxon>Campylobacterota</taxon>
        <taxon>Epsilonproteobacteria</taxon>
        <taxon>Campylobacterales</taxon>
        <taxon>Helicobacteraceae</taxon>
        <taxon>Helicobacter</taxon>
    </lineage>
</organism>
<evidence type="ECO:0000256" key="1">
    <source>
        <dbReference type="SAM" id="Phobius"/>
    </source>
</evidence>
<gene>
    <name evidence="2" type="ORF">LS74_001125</name>
</gene>
<comment type="caution">
    <text evidence="2">The sequence shown here is derived from an EMBL/GenBank/DDBJ whole genome shotgun (WGS) entry which is preliminary data.</text>
</comment>